<evidence type="ECO:0000313" key="2">
    <source>
        <dbReference type="Proteomes" id="UP000526302"/>
    </source>
</evidence>
<dbReference type="Proteomes" id="UP000526302">
    <property type="component" value="Unassembled WGS sequence"/>
</dbReference>
<evidence type="ECO:0000313" key="1">
    <source>
        <dbReference type="EMBL" id="NMA44300.1"/>
    </source>
</evidence>
<protein>
    <submittedName>
        <fullName evidence="1">Uncharacterized protein</fullName>
    </submittedName>
</protein>
<accession>A0A7K4BYG5</accession>
<comment type="caution">
    <text evidence="1">The sequence shown here is derived from an EMBL/GenBank/DDBJ whole genome shotgun (WGS) entry which is preliminary data.</text>
</comment>
<dbReference type="AlphaFoldDB" id="A0A7K4BYG5"/>
<organism evidence="1 2">
    <name type="scientific">Candidatus Iainarchaeum sp</name>
    <dbReference type="NCBI Taxonomy" id="3101447"/>
    <lineage>
        <taxon>Archaea</taxon>
        <taxon>Candidatus Iainarchaeota</taxon>
        <taxon>Candidatus Iainarchaeia</taxon>
        <taxon>Candidatus Iainarchaeales</taxon>
        <taxon>Candidatus Iainarchaeaceae</taxon>
        <taxon>Candidatus Iainarchaeum</taxon>
    </lineage>
</organism>
<dbReference type="EMBL" id="JAAZKV010000004">
    <property type="protein sequence ID" value="NMA44300.1"/>
    <property type="molecule type" value="Genomic_DNA"/>
</dbReference>
<gene>
    <name evidence="1" type="ORF">GX950_00600</name>
</gene>
<reference evidence="1 2" key="1">
    <citation type="journal article" date="2020" name="Biotechnol. Biofuels">
        <title>New insights from the biogas microbiome by comprehensive genome-resolved metagenomics of nearly 1600 species originating from multiple anaerobic digesters.</title>
        <authorList>
            <person name="Campanaro S."/>
            <person name="Treu L."/>
            <person name="Rodriguez-R L.M."/>
            <person name="Kovalovszki A."/>
            <person name="Ziels R.M."/>
            <person name="Maus I."/>
            <person name="Zhu X."/>
            <person name="Kougias P.G."/>
            <person name="Basile A."/>
            <person name="Luo G."/>
            <person name="Schluter A."/>
            <person name="Konstantinidis K.T."/>
            <person name="Angelidaki I."/>
        </authorList>
    </citation>
    <scope>NUCLEOTIDE SEQUENCE [LARGE SCALE GENOMIC DNA]</scope>
    <source>
        <strain evidence="1">AS22ysBPME_79</strain>
    </source>
</reference>
<sequence>MGKDLKRVLIILGVIVFVLLIGVVLALGSTGFVPIVSDLMGTNKPRDLGVSFSGVDYSSGLAKVPGATVINPEYLCIGCEYSSTGSIPTKNTFTAEEFSAMLNKRNDGTIGPVTNIQIKFNSDGSVEITAMIDTTGMSGVPEVKGPIYAKGHIVSFTSRSITIGLESAEFGRVKIPDDQMPQLGEAVNDALKKVFEQNPGLTINNISVNENGVEFDGTLPESVKGNPNTKLIEIN</sequence>
<name>A0A7K4BYG5_9ARCH</name>
<proteinExistence type="predicted"/>